<evidence type="ECO:0008006" key="2">
    <source>
        <dbReference type="Google" id="ProtNLM"/>
    </source>
</evidence>
<sequence>MEFPDAETVVMDLLEQVAYTCTMAGPETPMPHIRVSRVGGTDDDVTDFPEVEVECFANSGAEAKSMARQCRKLIEDAAATKVNGVLIDDTGCLVGHMQIPDIDPDDRRLIATYQLLMRRH</sequence>
<reference evidence="1" key="1">
    <citation type="submission" date="2017-06" db="EMBL/GenBank/DDBJ databases">
        <title>Novel phages from South African skin metaviromes.</title>
        <authorList>
            <person name="van Zyl L.J."/>
            <person name="Abrahams Y."/>
            <person name="Stander E.A."/>
            <person name="Kirby B.M."/>
            <person name="Clavaud C."/>
            <person name="Farcet C."/>
            <person name="Breton L."/>
            <person name="Trindade M.I."/>
        </authorList>
    </citation>
    <scope>NUCLEOTIDE SEQUENCE</scope>
</reference>
<proteinExistence type="predicted"/>
<dbReference type="EMBL" id="MF417887">
    <property type="protein sequence ID" value="ASN69188.1"/>
    <property type="molecule type" value="Genomic_DNA"/>
</dbReference>
<organism evidence="1">
    <name type="scientific">uncultured Caudovirales phage</name>
    <dbReference type="NCBI Taxonomy" id="2100421"/>
    <lineage>
        <taxon>Viruses</taxon>
        <taxon>Duplodnaviria</taxon>
        <taxon>Heunggongvirae</taxon>
        <taxon>Uroviricota</taxon>
        <taxon>Caudoviricetes</taxon>
        <taxon>Peduoviridae</taxon>
        <taxon>Maltschvirus</taxon>
        <taxon>Maltschvirus maltsch</taxon>
    </lineage>
</organism>
<name>A0A2H4JA48_9CAUD</name>
<accession>A0A2H4JA48</accession>
<evidence type="ECO:0000313" key="1">
    <source>
        <dbReference type="EMBL" id="ASN69188.1"/>
    </source>
</evidence>
<protein>
    <recommendedName>
        <fullName evidence="2">Tail completion protein</fullName>
    </recommendedName>
</protein>
<gene>
    <name evidence="1" type="ORF">7S3_10</name>
</gene>